<dbReference type="OrthoDB" id="9810247at2"/>
<dbReference type="Gene3D" id="3.40.50.150">
    <property type="entry name" value="Vaccinia Virus protein VP39"/>
    <property type="match status" value="1"/>
</dbReference>
<dbReference type="STRING" id="1912961.BU204_17095"/>
<evidence type="ECO:0000259" key="1">
    <source>
        <dbReference type="PROSITE" id="PS50914"/>
    </source>
</evidence>
<dbReference type="RefSeq" id="WP_075126685.1">
    <property type="nucleotide sequence ID" value="NZ_MSIE01000030.1"/>
</dbReference>
<proteinExistence type="predicted"/>
<dbReference type="Proteomes" id="UP000185596">
    <property type="component" value="Unassembled WGS sequence"/>
</dbReference>
<dbReference type="GO" id="GO:0032259">
    <property type="term" value="P:methylation"/>
    <property type="evidence" value="ECO:0007669"/>
    <property type="project" value="UniProtKB-KW"/>
</dbReference>
<dbReference type="InterPro" id="IPR013216">
    <property type="entry name" value="Methyltransf_11"/>
</dbReference>
<comment type="caution">
    <text evidence="2">The sequence shown here is derived from an EMBL/GenBank/DDBJ whole genome shotgun (WGS) entry which is preliminary data.</text>
</comment>
<dbReference type="InterPro" id="IPR029063">
    <property type="entry name" value="SAM-dependent_MTases_sf"/>
</dbReference>
<feature type="domain" description="BON" evidence="1">
    <location>
        <begin position="16"/>
        <end position="84"/>
    </location>
</feature>
<dbReference type="SUPFAM" id="SSF53335">
    <property type="entry name" value="S-adenosyl-L-methionine-dependent methyltransferases"/>
    <property type="match status" value="1"/>
</dbReference>
<name>A0A1Q8CPL5_9PSEU</name>
<dbReference type="Pfam" id="PF04972">
    <property type="entry name" value="BON"/>
    <property type="match status" value="1"/>
</dbReference>
<evidence type="ECO:0000313" key="3">
    <source>
        <dbReference type="Proteomes" id="UP000185596"/>
    </source>
</evidence>
<keyword evidence="3" id="KW-1185">Reference proteome</keyword>
<dbReference type="CDD" id="cd02440">
    <property type="entry name" value="AdoMet_MTases"/>
    <property type="match status" value="1"/>
</dbReference>
<accession>A0A1Q8CPL5</accession>
<sequence>MLSPAQPISPERHERIDAHLSRVVRDALAHDDRTRDLDVRAEFRGGVAHLTGAVTGPEQVDLVREFVGQFAGVLAVWDRIEVDGRAPVAVDIGCGGSKQYPGNVGFDRRRTGAVNVLADLGQGIPLRDGSVDRVFAVHVLEHLVDFLPLVDECHRVLRPGGVLHVLSPWWRYVNAVADPTHVRLLDVQTFKGICARPDSDLKWTARHAGCDGASVFADLTPLPPGSAGPSQEELGRFFD</sequence>
<organism evidence="2 3">
    <name type="scientific">Actinophytocola xanthii</name>
    <dbReference type="NCBI Taxonomy" id="1912961"/>
    <lineage>
        <taxon>Bacteria</taxon>
        <taxon>Bacillati</taxon>
        <taxon>Actinomycetota</taxon>
        <taxon>Actinomycetes</taxon>
        <taxon>Pseudonocardiales</taxon>
        <taxon>Pseudonocardiaceae</taxon>
    </lineage>
</organism>
<reference evidence="2 3" key="1">
    <citation type="submission" date="2016-12" db="EMBL/GenBank/DDBJ databases">
        <title>The draft genome sequence of Actinophytocola sp. 11-183.</title>
        <authorList>
            <person name="Wang W."/>
            <person name="Yuan L."/>
        </authorList>
    </citation>
    <scope>NUCLEOTIDE SEQUENCE [LARGE SCALE GENOMIC DNA]</scope>
    <source>
        <strain evidence="2 3">11-183</strain>
    </source>
</reference>
<protein>
    <submittedName>
        <fullName evidence="2">Methyltransferase type 11</fullName>
    </submittedName>
</protein>
<dbReference type="AlphaFoldDB" id="A0A1Q8CPL5"/>
<gene>
    <name evidence="2" type="ORF">BU204_17095</name>
</gene>
<dbReference type="GO" id="GO:0008757">
    <property type="term" value="F:S-adenosylmethionine-dependent methyltransferase activity"/>
    <property type="evidence" value="ECO:0007669"/>
    <property type="project" value="InterPro"/>
</dbReference>
<dbReference type="Pfam" id="PF08241">
    <property type="entry name" value="Methyltransf_11"/>
    <property type="match status" value="1"/>
</dbReference>
<keyword evidence="2" id="KW-0489">Methyltransferase</keyword>
<evidence type="ECO:0000313" key="2">
    <source>
        <dbReference type="EMBL" id="OLF16303.1"/>
    </source>
</evidence>
<dbReference type="PROSITE" id="PS50914">
    <property type="entry name" value="BON"/>
    <property type="match status" value="1"/>
</dbReference>
<keyword evidence="2" id="KW-0808">Transferase</keyword>
<dbReference type="EMBL" id="MSIE01000030">
    <property type="protein sequence ID" value="OLF16303.1"/>
    <property type="molecule type" value="Genomic_DNA"/>
</dbReference>
<dbReference type="InterPro" id="IPR007055">
    <property type="entry name" value="BON_dom"/>
</dbReference>